<dbReference type="InterPro" id="IPR002842">
    <property type="entry name" value="ATPase_V1_Esu"/>
</dbReference>
<sequence>MSNAMNDDEVNTELKKMVEFIRQEAQEKAREIQVKADEEFAIEKAKIVQQESANLDAQFGKKKKHVEVQQKIAKSNQSNKARLEVLKLREERLDGLFEKSKSQLAQLSKDANKYKKLMEDLLLQGLLELVESSVEATTRSGDVQLVQNVTESATKRYKEITGRTTKVDVKEGLSKDSAGGLILTGLNGHIQVNNTLEERLHLLESQMLPELRLDLFGPNPHRAYVYHPTDMQLPILNSVLA</sequence>
<keyword evidence="2" id="KW-0813">Transport</keyword>
<dbReference type="Pfam" id="PF01991">
    <property type="entry name" value="vATP-synt_E"/>
    <property type="match status" value="1"/>
</dbReference>
<dbReference type="Gene3D" id="3.30.2320.30">
    <property type="entry name" value="ATP synthase, E subunit, C-terminal"/>
    <property type="match status" value="1"/>
</dbReference>
<evidence type="ECO:0000313" key="5">
    <source>
        <dbReference type="EMBL" id="WFC99267.1"/>
    </source>
</evidence>
<dbReference type="GO" id="GO:0046961">
    <property type="term" value="F:proton-transporting ATPase activity, rotational mechanism"/>
    <property type="evidence" value="ECO:0007669"/>
    <property type="project" value="InterPro"/>
</dbReference>
<evidence type="ECO:0000256" key="4">
    <source>
        <dbReference type="SAM" id="Coils"/>
    </source>
</evidence>
<dbReference type="GO" id="GO:0033178">
    <property type="term" value="C:proton-transporting two-sector ATPase complex, catalytic domain"/>
    <property type="evidence" value="ECO:0007669"/>
    <property type="project" value="InterPro"/>
</dbReference>
<keyword evidence="4" id="KW-0175">Coiled coil</keyword>
<keyword evidence="3" id="KW-0406">Ion transport</keyword>
<reference evidence="5 6" key="1">
    <citation type="submission" date="2023-03" db="EMBL/GenBank/DDBJ databases">
        <title>Mating type loci evolution in Malassezia.</title>
        <authorList>
            <person name="Coelho M.A."/>
        </authorList>
    </citation>
    <scope>NUCLEOTIDE SEQUENCE [LARGE SCALE GENOMIC DNA]</scope>
    <source>
        <strain evidence="5 6">CBS 9725</strain>
    </source>
</reference>
<dbReference type="Gene3D" id="6.10.250.1620">
    <property type="match status" value="1"/>
</dbReference>
<comment type="similarity">
    <text evidence="1">Belongs to the V-ATPase E subunit family.</text>
</comment>
<proteinExistence type="inferred from homology"/>
<dbReference type="SUPFAM" id="SSF160527">
    <property type="entry name" value="V-type ATPase subunit E-like"/>
    <property type="match status" value="1"/>
</dbReference>
<feature type="coiled-coil region" evidence="4">
    <location>
        <begin position="97"/>
        <end position="124"/>
    </location>
</feature>
<evidence type="ECO:0000313" key="6">
    <source>
        <dbReference type="Proteomes" id="UP001219567"/>
    </source>
</evidence>
<evidence type="ECO:0000256" key="1">
    <source>
        <dbReference type="ARBA" id="ARBA00005901"/>
    </source>
</evidence>
<keyword evidence="6" id="KW-1185">Reference proteome</keyword>
<name>A0AAJ6CGD8_9BASI</name>
<dbReference type="HAMAP" id="MF_00311">
    <property type="entry name" value="ATP_synth_E_arch"/>
    <property type="match status" value="1"/>
</dbReference>
<evidence type="ECO:0000256" key="3">
    <source>
        <dbReference type="ARBA" id="ARBA00023065"/>
    </source>
</evidence>
<dbReference type="PANTHER" id="PTHR45715">
    <property type="entry name" value="ATPASE H+-TRANSPORTING V1 SUBUNIT E1A-RELATED"/>
    <property type="match status" value="1"/>
</dbReference>
<organism evidence="5 6">
    <name type="scientific">Malassezia yamatoensis</name>
    <dbReference type="NCBI Taxonomy" id="253288"/>
    <lineage>
        <taxon>Eukaryota</taxon>
        <taxon>Fungi</taxon>
        <taxon>Dikarya</taxon>
        <taxon>Basidiomycota</taxon>
        <taxon>Ustilaginomycotina</taxon>
        <taxon>Malasseziomycetes</taxon>
        <taxon>Malasseziales</taxon>
        <taxon>Malasseziaceae</taxon>
        <taxon>Malassezia</taxon>
    </lineage>
</organism>
<protein>
    <submittedName>
        <fullName evidence="5">V-ATPase V1 sector subunit E</fullName>
    </submittedName>
</protein>
<dbReference type="EMBL" id="CP119944">
    <property type="protein sequence ID" value="WFC99267.1"/>
    <property type="molecule type" value="Genomic_DNA"/>
</dbReference>
<dbReference type="InterPro" id="IPR038495">
    <property type="entry name" value="ATPase_E_C"/>
</dbReference>
<dbReference type="Proteomes" id="UP001219567">
    <property type="component" value="Chromosome 2"/>
</dbReference>
<evidence type="ECO:0000256" key="2">
    <source>
        <dbReference type="ARBA" id="ARBA00022448"/>
    </source>
</evidence>
<dbReference type="AlphaFoldDB" id="A0AAJ6CGD8"/>
<accession>A0AAJ6CGD8</accession>
<gene>
    <name evidence="5" type="primary">VMA4</name>
    <name evidence="5" type="ORF">MYAM1_002011</name>
</gene>